<dbReference type="PANTHER" id="PTHR35340">
    <property type="entry name" value="PQQ ENZYME REPEAT PROTEIN-RELATED"/>
    <property type="match status" value="1"/>
</dbReference>
<name>A0A7L4ZNT6_9FLAO</name>
<dbReference type="PANTHER" id="PTHR35340:SF5">
    <property type="entry name" value="ASST-DOMAIN-CONTAINING PROTEIN"/>
    <property type="match status" value="1"/>
</dbReference>
<dbReference type="InterPro" id="IPR010262">
    <property type="entry name" value="Arylsulfotransferase_bact"/>
</dbReference>
<evidence type="ECO:0008006" key="3">
    <source>
        <dbReference type="Google" id="ProtNLM"/>
    </source>
</evidence>
<proteinExistence type="predicted"/>
<dbReference type="Pfam" id="PF05935">
    <property type="entry name" value="Arylsulfotrans"/>
    <property type="match status" value="1"/>
</dbReference>
<sequence length="450" mass="50409">MLFIIDTLMVMKKKLGKFLVLFCIVLFFNCKDDDATTPTPIVLNENLVVYDGYTLFSPLGSNNTFLINNEGFVVNKWESETPALISYLTDEGNLIRAIRQEGSNFTGGGATGAIEILSFEGDELWFWEYNTSNYVLHHDIALLPNGNILATVWELKSGNEAITKGRNPSLLFANEVWPCKVIEIKPLANNQAEIVWEWSVWDHLIQDHDATKENFGIVSEHPELININFSGGDANFNHLNSIDYIEELDQIVVSSRVFNEFWIIDHSTTTAEAASHVGGNSTKGGDLLYRWGNPQAYNSGTSENQRLFGQHDVTWIGNTINNGGNFMVFNNNKFSDKSSIDEILIPQLANGTYELMPNTINLPETSVWSYDNELIFSSRLSGAQRLPNGNTLITEGGAGTLFEINQSGTIIWQYQNPVETNVSIFKVDKYGKNHPAFEGRVLTSLQIEIE</sequence>
<keyword evidence="2" id="KW-1185">Reference proteome</keyword>
<reference evidence="1 2" key="1">
    <citation type="journal article" date="2013" name="Int. J. Syst. Evol. Microbiol.">
        <title>Kordia antarctica sp. nov., isolated from Antarctic seawater.</title>
        <authorList>
            <person name="Baek K."/>
            <person name="Choi A."/>
            <person name="Kang I."/>
            <person name="Lee K."/>
            <person name="Cho J.C."/>
        </authorList>
    </citation>
    <scope>NUCLEOTIDE SEQUENCE [LARGE SCALE GENOMIC DNA]</scope>
    <source>
        <strain evidence="1 2">IMCC3317</strain>
    </source>
</reference>
<dbReference type="EMBL" id="CP019288">
    <property type="protein sequence ID" value="QHI38383.1"/>
    <property type="molecule type" value="Genomic_DNA"/>
</dbReference>
<dbReference type="GO" id="GO:0004062">
    <property type="term" value="F:aryl sulfotransferase activity"/>
    <property type="evidence" value="ECO:0007669"/>
    <property type="project" value="InterPro"/>
</dbReference>
<dbReference type="AlphaFoldDB" id="A0A7L4ZNT6"/>
<organism evidence="1 2">
    <name type="scientific">Kordia antarctica</name>
    <dbReference type="NCBI Taxonomy" id="1218801"/>
    <lineage>
        <taxon>Bacteria</taxon>
        <taxon>Pseudomonadati</taxon>
        <taxon>Bacteroidota</taxon>
        <taxon>Flavobacteriia</taxon>
        <taxon>Flavobacteriales</taxon>
        <taxon>Flavobacteriaceae</taxon>
        <taxon>Kordia</taxon>
    </lineage>
</organism>
<evidence type="ECO:0000313" key="2">
    <source>
        <dbReference type="Proteomes" id="UP000464657"/>
    </source>
</evidence>
<dbReference type="KEGG" id="kan:IMCC3317_37750"/>
<protein>
    <recommendedName>
        <fullName evidence="3">Arylsulfotransferase (ASST)</fullName>
    </recommendedName>
</protein>
<gene>
    <name evidence="1" type="ORF">IMCC3317_37750</name>
</gene>
<dbReference type="SUPFAM" id="SSF63829">
    <property type="entry name" value="Calcium-dependent phosphotriesterase"/>
    <property type="match status" value="1"/>
</dbReference>
<dbReference type="Proteomes" id="UP000464657">
    <property type="component" value="Chromosome"/>
</dbReference>
<dbReference type="InterPro" id="IPR053143">
    <property type="entry name" value="Arylsulfate_ST"/>
</dbReference>
<evidence type="ECO:0000313" key="1">
    <source>
        <dbReference type="EMBL" id="QHI38383.1"/>
    </source>
</evidence>
<accession>A0A7L4ZNT6</accession>